<protein>
    <submittedName>
        <fullName evidence="2">ABC transporter ATP-binding protein</fullName>
    </submittedName>
</protein>
<dbReference type="EMBL" id="NJGJ01000001">
    <property type="protein sequence ID" value="PGH25822.1"/>
    <property type="molecule type" value="Genomic_DNA"/>
</dbReference>
<dbReference type="Proteomes" id="UP000226179">
    <property type="component" value="Unassembled WGS sequence"/>
</dbReference>
<name>A0A2B7YY97_9FUSO</name>
<feature type="transmembrane region" description="Helical" evidence="1">
    <location>
        <begin position="5"/>
        <end position="21"/>
    </location>
</feature>
<comment type="caution">
    <text evidence="2">The sequence shown here is derived from an EMBL/GenBank/DDBJ whole genome shotgun (WGS) entry which is preliminary data.</text>
</comment>
<sequence>MKNFFKSLIFFIILVLSFFYYEEKIFKRYDVLVDYAYYKIPKDSIDLLFIGSSHSYCSFNSRLFDHYLRCNSLNLGTNSQTFPTTYSAILEILKKQTPKVIVIEVFPIRKIEPSIVALRPHLDTMNLSINKLRLIKNALPISEWGNHFMNTIYYHSRWKEFKQLKETKYKGYEDWGYRMQNKGFLGYAWDFTSNSLTYDVYEKEYNKFFSNQSVIPEKSFKLLENIFKICQEKGIKLILTSPPIVGDHDILSILNDPTLKELMDKYQVNSIDFNDGRKKYEKICFLDNGHVSLAGADEVSFEMSQYLKENYPILLNTENYKKYNKLDRSPEYYFYSGSTKNDSNFKTFDLKFELEKGVFINSLKIYKKSDDDFDLFLQIDENKSNNNIYEIAFDRKEVNIDLDNIPLNFITIKDNKAELPKYYIRQIKDKKYIYKKDIKIPKDSKYYF</sequence>
<accession>A0A2B7YY97</accession>
<dbReference type="RefSeq" id="WP_158412397.1">
    <property type="nucleotide sequence ID" value="NZ_CP077150.1"/>
</dbReference>
<keyword evidence="1" id="KW-0472">Membrane</keyword>
<dbReference type="SUPFAM" id="SSF52266">
    <property type="entry name" value="SGNH hydrolase"/>
    <property type="match status" value="1"/>
</dbReference>
<keyword evidence="2" id="KW-0547">Nucleotide-binding</keyword>
<proteinExistence type="predicted"/>
<dbReference type="GO" id="GO:0005524">
    <property type="term" value="F:ATP binding"/>
    <property type="evidence" value="ECO:0007669"/>
    <property type="project" value="UniProtKB-KW"/>
</dbReference>
<keyword evidence="2" id="KW-0067">ATP-binding</keyword>
<keyword evidence="1" id="KW-1133">Transmembrane helix</keyword>
<evidence type="ECO:0000313" key="2">
    <source>
        <dbReference type="EMBL" id="PGH25822.1"/>
    </source>
</evidence>
<organism evidence="2 3">
    <name type="scientific">Fusobacterium animalis</name>
    <dbReference type="NCBI Taxonomy" id="76859"/>
    <lineage>
        <taxon>Bacteria</taxon>
        <taxon>Fusobacteriati</taxon>
        <taxon>Fusobacteriota</taxon>
        <taxon>Fusobacteriia</taxon>
        <taxon>Fusobacteriales</taxon>
        <taxon>Fusobacteriaceae</taxon>
        <taxon>Fusobacterium</taxon>
    </lineage>
</organism>
<gene>
    <name evidence="2" type="ORF">RN90_10950</name>
</gene>
<dbReference type="AlphaFoldDB" id="A0A2B7YY97"/>
<keyword evidence="1" id="KW-0812">Transmembrane</keyword>
<evidence type="ECO:0000256" key="1">
    <source>
        <dbReference type="SAM" id="Phobius"/>
    </source>
</evidence>
<evidence type="ECO:0000313" key="3">
    <source>
        <dbReference type="Proteomes" id="UP000226179"/>
    </source>
</evidence>
<reference evidence="2 3" key="1">
    <citation type="submission" date="2017-06" db="EMBL/GenBank/DDBJ databases">
        <title>Draft genome sequence of Fusobacterium nucleatum subsp. animalis KCOM 1280 (=ChDC F318).</title>
        <authorList>
            <person name="Kook J.-K."/>
            <person name="Park S.-N."/>
            <person name="Lim Y.K."/>
            <person name="Roh H."/>
        </authorList>
    </citation>
    <scope>NUCLEOTIDE SEQUENCE [LARGE SCALE GENOMIC DNA]</scope>
    <source>
        <strain evidence="3">KCOM 1280 ( ChDC F318)</strain>
    </source>
</reference>